<gene>
    <name evidence="1" type="ORF">SNR37_002382</name>
</gene>
<proteinExistence type="predicted"/>
<organism evidence="1 2">
    <name type="scientific">Agarivorans aestuarii</name>
    <dbReference type="NCBI Taxonomy" id="1563703"/>
    <lineage>
        <taxon>Bacteria</taxon>
        <taxon>Pseudomonadati</taxon>
        <taxon>Pseudomonadota</taxon>
        <taxon>Gammaproteobacteria</taxon>
        <taxon>Alteromonadales</taxon>
        <taxon>Alteromonadaceae</taxon>
        <taxon>Agarivorans</taxon>
    </lineage>
</organism>
<protein>
    <submittedName>
        <fullName evidence="1">DUF2850 domain-containing protein</fullName>
    </submittedName>
</protein>
<dbReference type="RefSeq" id="WP_329774350.1">
    <property type="nucleotide sequence ID" value="NZ_JAYDYW010000004.1"/>
</dbReference>
<comment type="caution">
    <text evidence="1">The sequence shown here is derived from an EMBL/GenBank/DDBJ whole genome shotgun (WGS) entry which is preliminary data.</text>
</comment>
<accession>A0ABU7G189</accession>
<dbReference type="EMBL" id="JAYDYW010000004">
    <property type="protein sequence ID" value="MEE1672971.1"/>
    <property type="molecule type" value="Genomic_DNA"/>
</dbReference>
<sequence length="119" mass="13475">MKKSIVLLVALLGIGFGVMSFVYFAYPELVGIERDQKVNPIVGTWEAEHDFYGKKERLVFSENGQIKSGSRVATKYKINGNRVVVKSSGKEIEYRISKDGQTLDAYLPRAGRIRYQKIN</sequence>
<name>A0ABU7G189_9ALTE</name>
<evidence type="ECO:0000313" key="1">
    <source>
        <dbReference type="EMBL" id="MEE1672971.1"/>
    </source>
</evidence>
<evidence type="ECO:0000313" key="2">
    <source>
        <dbReference type="Proteomes" id="UP001310248"/>
    </source>
</evidence>
<reference evidence="2" key="1">
    <citation type="submission" date="2023-07" db="EMBL/GenBank/DDBJ databases">
        <title>Draft genome sequence of Agarivorans aestuarii strain ZMCS4, a CAZymes producing bacteria isolated from the marine brown algae Clodostephus spongiosus.</title>
        <authorList>
            <person name="Lorente B."/>
            <person name="Cabral C."/>
            <person name="Frias J."/>
            <person name="Faria J."/>
            <person name="Toubarro D."/>
        </authorList>
    </citation>
    <scope>NUCLEOTIDE SEQUENCE [LARGE SCALE GENOMIC DNA]</scope>
    <source>
        <strain evidence="2">ZMCS4</strain>
    </source>
</reference>
<keyword evidence="2" id="KW-1185">Reference proteome</keyword>
<dbReference type="Proteomes" id="UP001310248">
    <property type="component" value="Unassembled WGS sequence"/>
</dbReference>